<dbReference type="InterPro" id="IPR014747">
    <property type="entry name" value="Bac_photo_RC_H_C"/>
</dbReference>
<reference evidence="2 3" key="1">
    <citation type="submission" date="2018-03" db="EMBL/GenBank/DDBJ databases">
        <title>The ancient ancestry and fast evolution of plastids.</title>
        <authorList>
            <person name="Moore K.R."/>
            <person name="Magnabosco C."/>
            <person name="Momper L."/>
            <person name="Gold D.A."/>
            <person name="Bosak T."/>
            <person name="Fournier G.P."/>
        </authorList>
    </citation>
    <scope>NUCLEOTIDE SEQUENCE [LARGE SCALE GENOMIC DNA]</scope>
    <source>
        <strain evidence="2 3">CCALA 016</strain>
    </source>
</reference>
<dbReference type="InterPro" id="IPR027275">
    <property type="entry name" value="PRC-brl_dom"/>
</dbReference>
<dbReference type="GO" id="GO:0019684">
    <property type="term" value="P:photosynthesis, light reaction"/>
    <property type="evidence" value="ECO:0007669"/>
    <property type="project" value="InterPro"/>
</dbReference>
<accession>A0A2T1LZM0</accession>
<dbReference type="Proteomes" id="UP000239001">
    <property type="component" value="Unassembled WGS sequence"/>
</dbReference>
<dbReference type="OrthoDB" id="510842at2"/>
<feature type="domain" description="PRC-barrel" evidence="1">
    <location>
        <begin position="19"/>
        <end position="87"/>
    </location>
</feature>
<dbReference type="SUPFAM" id="SSF50346">
    <property type="entry name" value="PRC-barrel domain"/>
    <property type="match status" value="1"/>
</dbReference>
<dbReference type="RefSeq" id="WP_106456283.1">
    <property type="nucleotide sequence ID" value="NZ_PXOH01000006.1"/>
</dbReference>
<evidence type="ECO:0000259" key="1">
    <source>
        <dbReference type="Pfam" id="PF05239"/>
    </source>
</evidence>
<sequence>MSLHKIKDFEDHSSQSSTDDDILGFSLYSNQEKIGSVDDILVDDDGQLRYFVINTGVWVFGKKVLLPIGRARVDFADRRVYANTLTKEQVESLPEYDKDMTVGYDQEEAVRKVYRSGAAKTQPVSNPAAFGVGYGGADTAPPSRARTGEIDLSAGYAGYDHSDYTYDRDPDLYNLTDEHHADLKRYQERLKANRARRVM</sequence>
<comment type="caution">
    <text evidence="2">The sequence shown here is derived from an EMBL/GenBank/DDBJ whole genome shotgun (WGS) entry which is preliminary data.</text>
</comment>
<reference evidence="2 3" key="2">
    <citation type="submission" date="2018-03" db="EMBL/GenBank/DDBJ databases">
        <authorList>
            <person name="Keele B.F."/>
        </authorList>
    </citation>
    <scope>NUCLEOTIDE SEQUENCE [LARGE SCALE GENOMIC DNA]</scope>
    <source>
        <strain evidence="2 3">CCALA 016</strain>
    </source>
</reference>
<protein>
    <recommendedName>
        <fullName evidence="1">PRC-barrel domain-containing protein</fullName>
    </recommendedName>
</protein>
<dbReference type="EMBL" id="PXOH01000006">
    <property type="protein sequence ID" value="PSF37842.1"/>
    <property type="molecule type" value="Genomic_DNA"/>
</dbReference>
<name>A0A2T1LZM0_9CHRO</name>
<dbReference type="GO" id="GO:0030077">
    <property type="term" value="C:plasma membrane light-harvesting complex"/>
    <property type="evidence" value="ECO:0007669"/>
    <property type="project" value="InterPro"/>
</dbReference>
<proteinExistence type="predicted"/>
<keyword evidence="3" id="KW-1185">Reference proteome</keyword>
<evidence type="ECO:0000313" key="3">
    <source>
        <dbReference type="Proteomes" id="UP000239001"/>
    </source>
</evidence>
<organism evidence="2 3">
    <name type="scientific">Aphanothece hegewaldii CCALA 016</name>
    <dbReference type="NCBI Taxonomy" id="2107694"/>
    <lineage>
        <taxon>Bacteria</taxon>
        <taxon>Bacillati</taxon>
        <taxon>Cyanobacteriota</taxon>
        <taxon>Cyanophyceae</taxon>
        <taxon>Oscillatoriophycideae</taxon>
        <taxon>Chroococcales</taxon>
        <taxon>Aphanothecaceae</taxon>
        <taxon>Aphanothece</taxon>
    </lineage>
</organism>
<gene>
    <name evidence="2" type="ORF">C7H19_07610</name>
</gene>
<evidence type="ECO:0000313" key="2">
    <source>
        <dbReference type="EMBL" id="PSF37842.1"/>
    </source>
</evidence>
<dbReference type="InterPro" id="IPR011033">
    <property type="entry name" value="PRC_barrel-like_sf"/>
</dbReference>
<dbReference type="Pfam" id="PF05239">
    <property type="entry name" value="PRC"/>
    <property type="match status" value="1"/>
</dbReference>
<dbReference type="Gene3D" id="3.90.50.10">
    <property type="entry name" value="Photosynthetic Reaction Center, subunit H, domain 2"/>
    <property type="match status" value="1"/>
</dbReference>
<dbReference type="AlphaFoldDB" id="A0A2T1LZM0"/>